<gene>
    <name evidence="1" type="ORF">MNBD_GAMMA07-1953</name>
</gene>
<accession>A0A3B0WN12</accession>
<dbReference type="AlphaFoldDB" id="A0A3B0WN12"/>
<organism evidence="1">
    <name type="scientific">hydrothermal vent metagenome</name>
    <dbReference type="NCBI Taxonomy" id="652676"/>
    <lineage>
        <taxon>unclassified sequences</taxon>
        <taxon>metagenomes</taxon>
        <taxon>ecological metagenomes</taxon>
    </lineage>
</organism>
<evidence type="ECO:0000313" key="1">
    <source>
        <dbReference type="EMBL" id="VAW53753.1"/>
    </source>
</evidence>
<name>A0A3B0WN12_9ZZZZ</name>
<reference evidence="1" key="1">
    <citation type="submission" date="2018-06" db="EMBL/GenBank/DDBJ databases">
        <authorList>
            <person name="Zhirakovskaya E."/>
        </authorList>
    </citation>
    <scope>NUCLEOTIDE SEQUENCE</scope>
</reference>
<dbReference type="EMBL" id="UOFF01000040">
    <property type="protein sequence ID" value="VAW53753.1"/>
    <property type="molecule type" value="Genomic_DNA"/>
</dbReference>
<proteinExistence type="predicted"/>
<sequence>MHLSHIKIQCLEKPQDLINFQATWNELHKNCTAPSIYNGYDFIFESINVFFSHDVKLKIYILSDINSNQILAIYPLQRITTLWYFLKINTYEYTALDEIDKPYPLIRQGHLKSCWNAFLQHLKQNVPDCHHLQLIEIPQTYPEIELLPKICEEQDFIYRINPDKQGPIINLDGEWNDYWAQHKKMRKKQHAILNKFKDRITFIIHNKDWEWCLEQYIK</sequence>
<feature type="non-terminal residue" evidence="1">
    <location>
        <position position="218"/>
    </location>
</feature>
<protein>
    <submittedName>
        <fullName evidence="1">Uncharacterized protein</fullName>
    </submittedName>
</protein>